<dbReference type="InterPro" id="IPR058792">
    <property type="entry name" value="Beta-barrel_RND_2"/>
</dbReference>
<dbReference type="Gene3D" id="2.40.420.20">
    <property type="match status" value="1"/>
</dbReference>
<dbReference type="Proteomes" id="UP000593910">
    <property type="component" value="Chromosome"/>
</dbReference>
<dbReference type="EMBL" id="CP041165">
    <property type="protein sequence ID" value="QOP42168.1"/>
    <property type="molecule type" value="Genomic_DNA"/>
</dbReference>
<protein>
    <submittedName>
        <fullName evidence="5">Efflux RND transporter periplasmic adaptor subunit</fullName>
    </submittedName>
</protein>
<dbReference type="Pfam" id="PF25954">
    <property type="entry name" value="Beta-barrel_RND_2"/>
    <property type="match status" value="1"/>
</dbReference>
<dbReference type="InterPro" id="IPR006143">
    <property type="entry name" value="RND_pump_MFP"/>
</dbReference>
<dbReference type="PANTHER" id="PTHR30469">
    <property type="entry name" value="MULTIDRUG RESISTANCE PROTEIN MDTA"/>
    <property type="match status" value="1"/>
</dbReference>
<dbReference type="RefSeq" id="WP_193113489.1">
    <property type="nucleotide sequence ID" value="NZ_CP041165.1"/>
</dbReference>
<name>A0A7M1B0B7_9BACT</name>
<dbReference type="SUPFAM" id="SSF111369">
    <property type="entry name" value="HlyD-like secretion proteins"/>
    <property type="match status" value="1"/>
</dbReference>
<evidence type="ECO:0000256" key="2">
    <source>
        <dbReference type="SAM" id="Phobius"/>
    </source>
</evidence>
<accession>A0A7M1B0B7</accession>
<evidence type="ECO:0000313" key="6">
    <source>
        <dbReference type="Proteomes" id="UP000593910"/>
    </source>
</evidence>
<gene>
    <name evidence="5" type="ORF">FJR03_10645</name>
</gene>
<dbReference type="KEGG" id="smax:FJR03_10645"/>
<organism evidence="5 6">
    <name type="scientific">Sulfurimonas marina</name>
    <dbReference type="NCBI Taxonomy" id="2590551"/>
    <lineage>
        <taxon>Bacteria</taxon>
        <taxon>Pseudomonadati</taxon>
        <taxon>Campylobacterota</taxon>
        <taxon>Epsilonproteobacteria</taxon>
        <taxon>Campylobacterales</taxon>
        <taxon>Sulfurimonadaceae</taxon>
        <taxon>Sulfurimonas</taxon>
    </lineage>
</organism>
<evidence type="ECO:0000256" key="1">
    <source>
        <dbReference type="ARBA" id="ARBA00009477"/>
    </source>
</evidence>
<keyword evidence="2" id="KW-0812">Transmembrane</keyword>
<dbReference type="Gene3D" id="2.40.50.100">
    <property type="match status" value="1"/>
</dbReference>
<dbReference type="Gene3D" id="1.10.287.470">
    <property type="entry name" value="Helix hairpin bin"/>
    <property type="match status" value="1"/>
</dbReference>
<dbReference type="Pfam" id="PF25973">
    <property type="entry name" value="BSH_CzcB"/>
    <property type="match status" value="1"/>
</dbReference>
<dbReference type="GO" id="GO:1990281">
    <property type="term" value="C:efflux pump complex"/>
    <property type="evidence" value="ECO:0007669"/>
    <property type="project" value="TreeGrafter"/>
</dbReference>
<proteinExistence type="inferred from homology"/>
<dbReference type="NCBIfam" id="TIGR01730">
    <property type="entry name" value="RND_mfp"/>
    <property type="match status" value="1"/>
</dbReference>
<reference evidence="5 6" key="1">
    <citation type="submission" date="2019-06" db="EMBL/GenBank/DDBJ databases">
        <title>Sulfurimonas gotlandica sp. nov., a chemoautotrophic and psychrotolerant epsilonproteobacterium isolated from a pelagic redoxcline, and an emended description of the genus Sulfurimonas.</title>
        <authorList>
            <person name="Wang S."/>
            <person name="Jiang L."/>
            <person name="Shao Z."/>
        </authorList>
    </citation>
    <scope>NUCLEOTIDE SEQUENCE [LARGE SCALE GENOMIC DNA]</scope>
    <source>
        <strain evidence="5 6">B2</strain>
    </source>
</reference>
<feature type="transmembrane region" description="Helical" evidence="2">
    <location>
        <begin position="23"/>
        <end position="42"/>
    </location>
</feature>
<dbReference type="PANTHER" id="PTHR30469:SF33">
    <property type="entry name" value="SLR1207 PROTEIN"/>
    <property type="match status" value="1"/>
</dbReference>
<feature type="domain" description="CusB-like beta-barrel" evidence="3">
    <location>
        <begin position="243"/>
        <end position="319"/>
    </location>
</feature>
<dbReference type="InterPro" id="IPR058647">
    <property type="entry name" value="BSH_CzcB-like"/>
</dbReference>
<keyword evidence="2" id="KW-1133">Transmembrane helix</keyword>
<evidence type="ECO:0000259" key="3">
    <source>
        <dbReference type="Pfam" id="PF25954"/>
    </source>
</evidence>
<dbReference type="Gene3D" id="2.40.30.170">
    <property type="match status" value="1"/>
</dbReference>
<dbReference type="GO" id="GO:0015562">
    <property type="term" value="F:efflux transmembrane transporter activity"/>
    <property type="evidence" value="ECO:0007669"/>
    <property type="project" value="TreeGrafter"/>
</dbReference>
<dbReference type="FunFam" id="2.40.30.170:FF:000010">
    <property type="entry name" value="Efflux RND transporter periplasmic adaptor subunit"/>
    <property type="match status" value="1"/>
</dbReference>
<feature type="domain" description="CzcB-like barrel-sandwich hybrid" evidence="4">
    <location>
        <begin position="75"/>
        <end position="228"/>
    </location>
</feature>
<keyword evidence="2" id="KW-0472">Membrane</keyword>
<evidence type="ECO:0000313" key="5">
    <source>
        <dbReference type="EMBL" id="QOP42168.1"/>
    </source>
</evidence>
<dbReference type="AlphaFoldDB" id="A0A7M1B0B7"/>
<keyword evidence="6" id="KW-1185">Reference proteome</keyword>
<evidence type="ECO:0000259" key="4">
    <source>
        <dbReference type="Pfam" id="PF25973"/>
    </source>
</evidence>
<comment type="similarity">
    <text evidence="1">Belongs to the membrane fusion protein (MFP) (TC 8.A.1) family.</text>
</comment>
<sequence length="389" mass="42368">MKEQSLEETIGVHKTKKSQWKRWLIWLGLIVVIGAVAGMKFMPEQKRIEYKTEAAKSRDIVITVSATGNLEPTNTVDVGIEVSGTITEVYVDFNDHVKKGEVLAKIDTTKLESKVRNSKAALAVAKADLENTKVSLHNAKVEYERAQSLFKSTGGNYPSSKEMDATKTTYDLASASYTGKKALVLQAEANLQSNEDDLRKAVVHSPLEGIILDRSIDVGQSVVASMQVPVLFTIAENLAKMELSVSVDEADIGQVQKGQSVTFSVDAYPKKTFSGTITKVQFNSEIVDGVVTYNAIVAVNNDNLLLRPGMTATAQIKTQELKQVLTIPNAALRYAPKSETMENTKGERVWSLENGKPKAQDVVLGESDGVYTIVKSGLAKDTQVIIGSK</sequence>